<keyword evidence="4 7" id="KW-1133">Transmembrane helix</keyword>
<gene>
    <name evidence="8" type="ORF">G7Z17_g9731</name>
</gene>
<protein>
    <recommendedName>
        <fullName evidence="10">Integral membrane protein</fullName>
    </recommendedName>
</protein>
<feature type="region of interest" description="Disordered" evidence="6">
    <location>
        <begin position="1"/>
        <end position="25"/>
    </location>
</feature>
<keyword evidence="3 7" id="KW-0812">Transmembrane</keyword>
<organism evidence="8 9">
    <name type="scientific">Cylindrodendrum hubeiense</name>
    <dbReference type="NCBI Taxonomy" id="595255"/>
    <lineage>
        <taxon>Eukaryota</taxon>
        <taxon>Fungi</taxon>
        <taxon>Dikarya</taxon>
        <taxon>Ascomycota</taxon>
        <taxon>Pezizomycotina</taxon>
        <taxon>Sordariomycetes</taxon>
        <taxon>Hypocreomycetidae</taxon>
        <taxon>Hypocreales</taxon>
        <taxon>Nectriaceae</taxon>
        <taxon>Cylindrodendrum</taxon>
    </lineage>
</organism>
<evidence type="ECO:0000256" key="4">
    <source>
        <dbReference type="ARBA" id="ARBA00022989"/>
    </source>
</evidence>
<dbReference type="AlphaFoldDB" id="A0A9P5LBW9"/>
<accession>A0A9P5LBW9</accession>
<reference evidence="8" key="1">
    <citation type="submission" date="2020-03" db="EMBL/GenBank/DDBJ databases">
        <title>Draft Genome Sequence of Cylindrodendrum hubeiense.</title>
        <authorList>
            <person name="Buettner E."/>
            <person name="Kellner H."/>
        </authorList>
    </citation>
    <scope>NUCLEOTIDE SEQUENCE</scope>
    <source>
        <strain evidence="8">IHI 201604</strain>
    </source>
</reference>
<evidence type="ECO:0000256" key="1">
    <source>
        <dbReference type="ARBA" id="ARBA00004141"/>
    </source>
</evidence>
<keyword evidence="5 7" id="KW-0472">Membrane</keyword>
<evidence type="ECO:0000313" key="8">
    <source>
        <dbReference type="EMBL" id="KAF7544703.1"/>
    </source>
</evidence>
<feature type="transmembrane region" description="Helical" evidence="7">
    <location>
        <begin position="164"/>
        <end position="185"/>
    </location>
</feature>
<dbReference type="PANTHER" id="PTHR22779">
    <property type="entry name" value="SD17342P"/>
    <property type="match status" value="1"/>
</dbReference>
<feature type="region of interest" description="Disordered" evidence="6">
    <location>
        <begin position="32"/>
        <end position="51"/>
    </location>
</feature>
<dbReference type="InterPro" id="IPR019334">
    <property type="entry name" value="TMEM170A/B/YPR153W-like"/>
</dbReference>
<dbReference type="Pfam" id="PF10190">
    <property type="entry name" value="Tmemb_170"/>
    <property type="match status" value="1"/>
</dbReference>
<evidence type="ECO:0000256" key="6">
    <source>
        <dbReference type="SAM" id="MobiDB-lite"/>
    </source>
</evidence>
<name>A0A9P5LBW9_9HYPO</name>
<dbReference type="OrthoDB" id="2131401at2759"/>
<evidence type="ECO:0000256" key="7">
    <source>
        <dbReference type="SAM" id="Phobius"/>
    </source>
</evidence>
<dbReference type="GO" id="GO:0016020">
    <property type="term" value="C:membrane"/>
    <property type="evidence" value="ECO:0007669"/>
    <property type="project" value="UniProtKB-SubCell"/>
</dbReference>
<evidence type="ECO:0000256" key="5">
    <source>
        <dbReference type="ARBA" id="ARBA00023136"/>
    </source>
</evidence>
<proteinExistence type="inferred from homology"/>
<dbReference type="EMBL" id="JAANBB010000289">
    <property type="protein sequence ID" value="KAF7544703.1"/>
    <property type="molecule type" value="Genomic_DNA"/>
</dbReference>
<evidence type="ECO:0008006" key="10">
    <source>
        <dbReference type="Google" id="ProtNLM"/>
    </source>
</evidence>
<comment type="similarity">
    <text evidence="2">Belongs to the TMEM170 family.</text>
</comment>
<evidence type="ECO:0000313" key="9">
    <source>
        <dbReference type="Proteomes" id="UP000722485"/>
    </source>
</evidence>
<keyword evidence="9" id="KW-1185">Reference proteome</keyword>
<feature type="transmembrane region" description="Helical" evidence="7">
    <location>
        <begin position="93"/>
        <end position="113"/>
    </location>
</feature>
<dbReference type="Proteomes" id="UP000722485">
    <property type="component" value="Unassembled WGS sequence"/>
</dbReference>
<sequence>MTFLGKCSPDPSASNAPLSSPILPPHRRRNTANAANINNGHSSHDGTMALPNDPPATYSTPRFPSLNVNTLYDTTDDKQYTLYYVLDVWRFTLIWTLILYALFHMGAVLVAMFTHGWKKSSWKYLWAVPVVYLVMAGLEAVMAGSIVGLVLGAVYSAGYYEMNTWIPCTWGFINVLVLVISSFSIQGGL</sequence>
<evidence type="ECO:0000256" key="2">
    <source>
        <dbReference type="ARBA" id="ARBA00006325"/>
    </source>
</evidence>
<comment type="caution">
    <text evidence="8">The sequence shown here is derived from an EMBL/GenBank/DDBJ whole genome shotgun (WGS) entry which is preliminary data.</text>
</comment>
<evidence type="ECO:0000256" key="3">
    <source>
        <dbReference type="ARBA" id="ARBA00022692"/>
    </source>
</evidence>
<dbReference type="PANTHER" id="PTHR22779:SF6">
    <property type="entry name" value="SD17342P"/>
    <property type="match status" value="1"/>
</dbReference>
<feature type="transmembrane region" description="Helical" evidence="7">
    <location>
        <begin position="125"/>
        <end position="158"/>
    </location>
</feature>
<comment type="subcellular location">
    <subcellularLocation>
        <location evidence="1">Membrane</location>
        <topology evidence="1">Multi-pass membrane protein</topology>
    </subcellularLocation>
</comment>